<organism evidence="1 2">
    <name type="scientific">Ascaris lumbricoides</name>
    <name type="common">Giant roundworm</name>
    <dbReference type="NCBI Taxonomy" id="6252"/>
    <lineage>
        <taxon>Eukaryota</taxon>
        <taxon>Metazoa</taxon>
        <taxon>Ecdysozoa</taxon>
        <taxon>Nematoda</taxon>
        <taxon>Chromadorea</taxon>
        <taxon>Rhabditida</taxon>
        <taxon>Spirurina</taxon>
        <taxon>Ascaridomorpha</taxon>
        <taxon>Ascaridoidea</taxon>
        <taxon>Ascarididae</taxon>
        <taxon>Ascaris</taxon>
    </lineage>
</organism>
<protein>
    <submittedName>
        <fullName evidence="2">LRRcap domain-containing protein</fullName>
    </submittedName>
</protein>
<dbReference type="InterPro" id="IPR032675">
    <property type="entry name" value="LRR_dom_sf"/>
</dbReference>
<dbReference type="PROSITE" id="PS51450">
    <property type="entry name" value="LRR"/>
    <property type="match status" value="1"/>
</dbReference>
<dbReference type="AlphaFoldDB" id="A0A0M3IQG3"/>
<dbReference type="WBParaSite" id="ALUE_0002099101-mRNA-1">
    <property type="protein sequence ID" value="ALUE_0002099101-mRNA-1"/>
    <property type="gene ID" value="ALUE_0002099101"/>
</dbReference>
<proteinExistence type="predicted"/>
<dbReference type="Proteomes" id="UP000036681">
    <property type="component" value="Unplaced"/>
</dbReference>
<name>A0A0M3IQG3_ASCLU</name>
<dbReference type="Gene3D" id="3.80.10.10">
    <property type="entry name" value="Ribonuclease Inhibitor"/>
    <property type="match status" value="1"/>
</dbReference>
<evidence type="ECO:0000313" key="1">
    <source>
        <dbReference type="Proteomes" id="UP000036681"/>
    </source>
</evidence>
<evidence type="ECO:0000313" key="2">
    <source>
        <dbReference type="WBParaSite" id="ALUE_0002099101-mRNA-1"/>
    </source>
</evidence>
<accession>A0A0M3IQG3</accession>
<dbReference type="InterPro" id="IPR001611">
    <property type="entry name" value="Leu-rich_rpt"/>
</dbReference>
<keyword evidence="1" id="KW-1185">Reference proteome</keyword>
<reference evidence="2" key="1">
    <citation type="submission" date="2017-02" db="UniProtKB">
        <authorList>
            <consortium name="WormBaseParasite"/>
        </authorList>
    </citation>
    <scope>IDENTIFICATION</scope>
</reference>
<dbReference type="SUPFAM" id="SSF52058">
    <property type="entry name" value="L domain-like"/>
    <property type="match status" value="1"/>
</dbReference>
<sequence length="195" mass="22588">MELDSIQYHDQILANLKRLADELDPQRREMYRDMMAQQRLKAHLRSVDENGERLVDKIIYSGNRGAQLRLKNLGLRSLKRLEPLAAFITIFDASGNAFTSLCEFSIFPRLTYLTVDSNPIQSIADLCRLPKLEYLSMASTALCKVEDVLPVLETPSLKRFIYCETPLAEDDDQSLRLHRMMEEKGSQIKMIRHWL</sequence>